<keyword evidence="3" id="KW-0732">Signal</keyword>
<dbReference type="EMBL" id="CM012460">
    <property type="protein sequence ID" value="RVE56135.1"/>
    <property type="molecule type" value="Genomic_DNA"/>
</dbReference>
<feature type="region of interest" description="Disordered" evidence="6">
    <location>
        <begin position="1"/>
        <end position="31"/>
    </location>
</feature>
<dbReference type="AlphaFoldDB" id="A0A3S2P3D1"/>
<dbReference type="Proteomes" id="UP000283210">
    <property type="component" value="Chromosome 24"/>
</dbReference>
<evidence type="ECO:0000256" key="4">
    <source>
        <dbReference type="ARBA" id="ARBA00023180"/>
    </source>
</evidence>
<dbReference type="Gene3D" id="2.40.10.10">
    <property type="entry name" value="Trypsin-like serine proteases"/>
    <property type="match status" value="4"/>
</dbReference>
<evidence type="ECO:0000256" key="5">
    <source>
        <dbReference type="ARBA" id="ARBA00040309"/>
    </source>
</evidence>
<evidence type="ECO:0000256" key="6">
    <source>
        <dbReference type="SAM" id="MobiDB-lite"/>
    </source>
</evidence>
<feature type="compositionally biased region" description="Basic and acidic residues" evidence="6">
    <location>
        <begin position="198"/>
        <end position="211"/>
    </location>
</feature>
<reference evidence="8 9" key="1">
    <citation type="submission" date="2018-11" db="EMBL/GenBank/DDBJ databases">
        <authorList>
            <person name="Lopez-Roques C."/>
            <person name="Donnadieu C."/>
            <person name="Bouchez O."/>
            <person name="Klopp C."/>
            <person name="Cabau C."/>
            <person name="Zahm M."/>
        </authorList>
    </citation>
    <scope>NUCLEOTIDE SEQUENCE [LARGE SCALE GENOMIC DNA]</scope>
    <source>
        <strain evidence="8">RS831</strain>
        <tissue evidence="8">Whole body</tissue>
    </source>
</reference>
<evidence type="ECO:0000256" key="3">
    <source>
        <dbReference type="ARBA" id="ARBA00022729"/>
    </source>
</evidence>
<proteinExistence type="predicted"/>
<dbReference type="OrthoDB" id="10037376at2759"/>
<dbReference type="PROSITE" id="PS50240">
    <property type="entry name" value="TRYPSIN_DOM"/>
    <property type="match status" value="1"/>
</dbReference>
<evidence type="ECO:0000256" key="2">
    <source>
        <dbReference type="ARBA" id="ARBA00022525"/>
    </source>
</evidence>
<reference evidence="8 9" key="2">
    <citation type="submission" date="2019-01" db="EMBL/GenBank/DDBJ databases">
        <title>A chromosome length genome reference of the Java medaka (oryzias javanicus).</title>
        <authorList>
            <person name="Herpin A."/>
            <person name="Takehana Y."/>
            <person name="Naruse K."/>
            <person name="Ansai S."/>
            <person name="Kawaguchi M."/>
        </authorList>
    </citation>
    <scope>NUCLEOTIDE SEQUENCE [LARGE SCALE GENOMIC DNA]</scope>
    <source>
        <strain evidence="8">RS831</strain>
        <tissue evidence="8">Whole body</tissue>
    </source>
</reference>
<sequence>MTDGSRQSLPKLRATHTEPLSTPSFKGKEEQESSLDPEVFCGIECQSALPSLEKTTQERILGYETLHDGGACTHTDVSLQWINETSARRTTPVHARTKRQVYGEDGRFVISDSQFITSYPFSTAVRISAGCSGVLVSPKHVLTAARCVHDGVDYVEGARKLKVGVLKLKKKRGKRRRRGHSDKIKRRRYEGRRRRGGKRDGRGAAKRERGEQNGFNRVARSVGSRSRQQPDFRWTSVKRIQLPQGWIHTNSSPVSVDYDYALLELKRPVKQKHMELGVAPPAAPLGRIHFSSHDVDKSLLDELGEKNVVYRFCSVTKESEDLMYQRCDAERGATGAGIYIRLRPEEGANGRRAKWQRRVIGVFSGHRWVQVEEGKKRDYNVAVRITPLKYAQICLWIHGDSSFCQNF</sequence>
<keyword evidence="9" id="KW-1185">Reference proteome</keyword>
<evidence type="ECO:0000256" key="1">
    <source>
        <dbReference type="ARBA" id="ARBA00004613"/>
    </source>
</evidence>
<protein>
    <recommendedName>
        <fullName evidence="5">Inactive serine protease 35</fullName>
    </recommendedName>
</protein>
<comment type="subcellular location">
    <subcellularLocation>
        <location evidence="1">Secreted</location>
    </subcellularLocation>
</comment>
<dbReference type="PANTHER" id="PTHR15462:SF17">
    <property type="entry name" value="INACTIVE SERINE PROTEASE 35"/>
    <property type="match status" value="1"/>
</dbReference>
<keyword evidence="2" id="KW-0964">Secreted</keyword>
<dbReference type="GO" id="GO:0004252">
    <property type="term" value="F:serine-type endopeptidase activity"/>
    <property type="evidence" value="ECO:0007669"/>
    <property type="project" value="InterPro"/>
</dbReference>
<evidence type="ECO:0000313" key="8">
    <source>
        <dbReference type="EMBL" id="RVE56135.1"/>
    </source>
</evidence>
<evidence type="ECO:0000313" key="9">
    <source>
        <dbReference type="Proteomes" id="UP000283210"/>
    </source>
</evidence>
<dbReference type="InterPro" id="IPR050966">
    <property type="entry name" value="Glutamyl_endopeptidase"/>
</dbReference>
<evidence type="ECO:0000259" key="7">
    <source>
        <dbReference type="PROSITE" id="PS50240"/>
    </source>
</evidence>
<dbReference type="InterPro" id="IPR009003">
    <property type="entry name" value="Peptidase_S1_PA"/>
</dbReference>
<dbReference type="InterPro" id="IPR043504">
    <property type="entry name" value="Peptidase_S1_PA_chymotrypsin"/>
</dbReference>
<dbReference type="SUPFAM" id="SSF50494">
    <property type="entry name" value="Trypsin-like serine proteases"/>
    <property type="match status" value="1"/>
</dbReference>
<feature type="domain" description="Peptidase S1" evidence="7">
    <location>
        <begin position="101"/>
        <end position="402"/>
    </location>
</feature>
<accession>A0A3S2P3D1</accession>
<organism evidence="8 9">
    <name type="scientific">Oryzias javanicus</name>
    <name type="common">Javanese ricefish</name>
    <name type="synonym">Aplocheilus javanicus</name>
    <dbReference type="NCBI Taxonomy" id="123683"/>
    <lineage>
        <taxon>Eukaryota</taxon>
        <taxon>Metazoa</taxon>
        <taxon>Chordata</taxon>
        <taxon>Craniata</taxon>
        <taxon>Vertebrata</taxon>
        <taxon>Euteleostomi</taxon>
        <taxon>Actinopterygii</taxon>
        <taxon>Neopterygii</taxon>
        <taxon>Teleostei</taxon>
        <taxon>Neoteleostei</taxon>
        <taxon>Acanthomorphata</taxon>
        <taxon>Ovalentaria</taxon>
        <taxon>Atherinomorphae</taxon>
        <taxon>Beloniformes</taxon>
        <taxon>Adrianichthyidae</taxon>
        <taxon>Oryziinae</taxon>
        <taxon>Oryzias</taxon>
    </lineage>
</organism>
<dbReference type="InterPro" id="IPR001254">
    <property type="entry name" value="Trypsin_dom"/>
</dbReference>
<feature type="compositionally biased region" description="Basic residues" evidence="6">
    <location>
        <begin position="168"/>
        <end position="197"/>
    </location>
</feature>
<feature type="region of interest" description="Disordered" evidence="6">
    <location>
        <begin position="168"/>
        <end position="230"/>
    </location>
</feature>
<dbReference type="Pfam" id="PF00089">
    <property type="entry name" value="Trypsin"/>
    <property type="match status" value="1"/>
</dbReference>
<gene>
    <name evidence="8" type="ORF">OJAV_G00233150</name>
</gene>
<dbReference type="GO" id="GO:0006508">
    <property type="term" value="P:proteolysis"/>
    <property type="evidence" value="ECO:0007669"/>
    <property type="project" value="InterPro"/>
</dbReference>
<dbReference type="PANTHER" id="PTHR15462">
    <property type="entry name" value="SERINE PROTEASE"/>
    <property type="match status" value="1"/>
</dbReference>
<keyword evidence="4" id="KW-0325">Glycoprotein</keyword>
<name>A0A3S2P3D1_ORYJA</name>
<dbReference type="GO" id="GO:0005576">
    <property type="term" value="C:extracellular region"/>
    <property type="evidence" value="ECO:0007669"/>
    <property type="project" value="UniProtKB-SubCell"/>
</dbReference>